<keyword evidence="1 4" id="KW-0808">Transferase</keyword>
<dbReference type="Gene3D" id="3.90.550.10">
    <property type="entry name" value="Spore Coat Polysaccharide Biosynthesis Protein SpsA, Chain A"/>
    <property type="match status" value="1"/>
</dbReference>
<dbReference type="RefSeq" id="WP_185897827.1">
    <property type="nucleotide sequence ID" value="NZ_JACLZK010000001.1"/>
</dbReference>
<dbReference type="GO" id="GO:0009103">
    <property type="term" value="P:lipopolysaccharide biosynthetic process"/>
    <property type="evidence" value="ECO:0007669"/>
    <property type="project" value="UniProtKB-KW"/>
</dbReference>
<evidence type="ECO:0000256" key="1">
    <source>
        <dbReference type="ARBA" id="ARBA00022679"/>
    </source>
</evidence>
<dbReference type="Pfam" id="PF02348">
    <property type="entry name" value="CTP_transf_3"/>
    <property type="match status" value="1"/>
</dbReference>
<dbReference type="GO" id="GO:0008690">
    <property type="term" value="F:3-deoxy-manno-octulosonate cytidylyltransferase activity"/>
    <property type="evidence" value="ECO:0007669"/>
    <property type="project" value="UniProtKB-EC"/>
</dbReference>
<dbReference type="NCBIfam" id="NF003952">
    <property type="entry name" value="PRK05450.1-5"/>
    <property type="match status" value="1"/>
</dbReference>
<evidence type="ECO:0000256" key="3">
    <source>
        <dbReference type="ARBA" id="ARBA00022985"/>
    </source>
</evidence>
<dbReference type="CDD" id="cd02517">
    <property type="entry name" value="CMP-KDO-Synthetase"/>
    <property type="match status" value="1"/>
</dbReference>
<dbReference type="InterPro" id="IPR029044">
    <property type="entry name" value="Nucleotide-diphossugar_trans"/>
</dbReference>
<comment type="caution">
    <text evidence="4">The sequence shown here is derived from an EMBL/GenBank/DDBJ whole genome shotgun (WGS) entry which is preliminary data.</text>
</comment>
<dbReference type="InterPro" id="IPR004528">
    <property type="entry name" value="KdsB"/>
</dbReference>
<protein>
    <submittedName>
        <fullName evidence="4">3-deoxy-manno-octulosonate cytidylyltransferase</fullName>
        <ecNumber evidence="4">2.7.7.38</ecNumber>
    </submittedName>
</protein>
<dbReference type="Proteomes" id="UP000552683">
    <property type="component" value="Unassembled WGS sequence"/>
</dbReference>
<keyword evidence="5" id="KW-1185">Reference proteome</keyword>
<keyword evidence="2 4" id="KW-0548">Nucleotidyltransferase</keyword>
<name>A0A842J7N5_9BACT</name>
<dbReference type="PANTHER" id="PTHR42866">
    <property type="entry name" value="3-DEOXY-MANNO-OCTULOSONATE CYTIDYLYLTRANSFERASE"/>
    <property type="match status" value="1"/>
</dbReference>
<gene>
    <name evidence="4" type="primary">kdsB</name>
    <name evidence="4" type="ORF">H7R39_02470</name>
</gene>
<proteinExistence type="predicted"/>
<dbReference type="GO" id="GO:0005829">
    <property type="term" value="C:cytosol"/>
    <property type="evidence" value="ECO:0007669"/>
    <property type="project" value="TreeGrafter"/>
</dbReference>
<keyword evidence="3" id="KW-0448">Lipopolysaccharide biosynthesis</keyword>
<dbReference type="NCBIfam" id="TIGR00466">
    <property type="entry name" value="kdsB"/>
    <property type="match status" value="1"/>
</dbReference>
<accession>A0A842J7N5</accession>
<evidence type="ECO:0000313" key="4">
    <source>
        <dbReference type="EMBL" id="MBC2882152.1"/>
    </source>
</evidence>
<dbReference type="SUPFAM" id="SSF53448">
    <property type="entry name" value="Nucleotide-diphospho-sugar transferases"/>
    <property type="match status" value="1"/>
</dbReference>
<reference evidence="4 5" key="1">
    <citation type="submission" date="2020-08" db="EMBL/GenBank/DDBJ databases">
        <title>Complete genome and description of Campylobacter massiliensis Marseille-Q3452 sp. nov.</title>
        <authorList>
            <person name="Antezack A."/>
        </authorList>
    </citation>
    <scope>NUCLEOTIDE SEQUENCE [LARGE SCALE GENOMIC DNA]</scope>
    <source>
        <strain evidence="4 5">Marseille-Q3452</strain>
    </source>
</reference>
<dbReference type="EC" id="2.7.7.38" evidence="4"/>
<dbReference type="EMBL" id="JACLZK010000001">
    <property type="protein sequence ID" value="MBC2882152.1"/>
    <property type="molecule type" value="Genomic_DNA"/>
</dbReference>
<dbReference type="PANTHER" id="PTHR42866:SF2">
    <property type="entry name" value="3-DEOXY-MANNO-OCTULOSONATE CYTIDYLYLTRANSFERASE, MITOCHONDRIAL"/>
    <property type="match status" value="1"/>
</dbReference>
<dbReference type="AlphaFoldDB" id="A0A842J7N5"/>
<evidence type="ECO:0000313" key="5">
    <source>
        <dbReference type="Proteomes" id="UP000552683"/>
    </source>
</evidence>
<dbReference type="InterPro" id="IPR003329">
    <property type="entry name" value="Cytidylyl_trans"/>
</dbReference>
<evidence type="ECO:0000256" key="2">
    <source>
        <dbReference type="ARBA" id="ARBA00022695"/>
    </source>
</evidence>
<sequence>MIIIPARLASTRMPNKILREINGVPMFVATARRVSAADEVVIAADDEGVVQIAQKFGFKAVMTSQAHQSGTDRINEAAAILGVKDSEIIINVQADEPFIEPENIVKFREFCEKNAERAFMFSCFKFVGSELADDKNLVKVVTDDAGYALYFSRSRIPFDRAPFDAYKAHLGIYGYSAANLKRFCSFAPSTLENTEKLEQLRALSNGEKILMLEVQSGSIGIDCEEDLQRARAKFGIELD</sequence>
<organism evidence="4 5">
    <name type="scientific">Campylobacter massiliensis</name>
    <dbReference type="NCBI Taxonomy" id="2762557"/>
    <lineage>
        <taxon>Bacteria</taxon>
        <taxon>Pseudomonadati</taxon>
        <taxon>Campylobacterota</taxon>
        <taxon>Epsilonproteobacteria</taxon>
        <taxon>Campylobacterales</taxon>
        <taxon>Campylobacteraceae</taxon>
        <taxon>Campylobacter</taxon>
    </lineage>
</organism>